<accession>A0A9P7ZB86</accession>
<comment type="caution">
    <text evidence="2">The sequence shown here is derived from an EMBL/GenBank/DDBJ whole genome shotgun (WGS) entry which is preliminary data.</text>
</comment>
<reference evidence="2" key="1">
    <citation type="journal article" date="2021" name="IMA Fungus">
        <title>Genomic characterization of three marine fungi, including Emericellopsis atlantica sp. nov. with signatures of a generalist lifestyle and marine biomass degradation.</title>
        <authorList>
            <person name="Hagestad O.C."/>
            <person name="Hou L."/>
            <person name="Andersen J.H."/>
            <person name="Hansen E.H."/>
            <person name="Altermark B."/>
            <person name="Li C."/>
            <person name="Kuhnert E."/>
            <person name="Cox R.J."/>
            <person name="Crous P.W."/>
            <person name="Spatafora J.W."/>
            <person name="Lail K."/>
            <person name="Amirebrahimi M."/>
            <person name="Lipzen A."/>
            <person name="Pangilinan J."/>
            <person name="Andreopoulos W."/>
            <person name="Hayes R.D."/>
            <person name="Ng V."/>
            <person name="Grigoriev I.V."/>
            <person name="Jackson S.A."/>
            <person name="Sutton T.D.S."/>
            <person name="Dobson A.D.W."/>
            <person name="Rama T."/>
        </authorList>
    </citation>
    <scope>NUCLEOTIDE SEQUENCE</scope>
    <source>
        <strain evidence="2">TRa3180A</strain>
    </source>
</reference>
<dbReference type="GO" id="GO:0051118">
    <property type="term" value="F:glucan endo-1,3-alpha-glucosidase activity"/>
    <property type="evidence" value="ECO:0007669"/>
    <property type="project" value="InterPro"/>
</dbReference>
<gene>
    <name evidence="2" type="ORF">BJ878DRAFT_572346</name>
</gene>
<proteinExistence type="predicted"/>
<protein>
    <submittedName>
        <fullName evidence="2">Glycosyl hydrolase family 71-domain-containing protein</fullName>
    </submittedName>
</protein>
<evidence type="ECO:0000313" key="3">
    <source>
        <dbReference type="Proteomes" id="UP000887226"/>
    </source>
</evidence>
<dbReference type="Pfam" id="PF03659">
    <property type="entry name" value="Glyco_hydro_71"/>
    <property type="match status" value="1"/>
</dbReference>
<dbReference type="AlphaFoldDB" id="A0A9P7ZB86"/>
<keyword evidence="3" id="KW-1185">Reference proteome</keyword>
<dbReference type="InterPro" id="IPR005197">
    <property type="entry name" value="Glyco_hydro_71"/>
</dbReference>
<feature type="region of interest" description="Disordered" evidence="1">
    <location>
        <begin position="133"/>
        <end position="163"/>
    </location>
</feature>
<dbReference type="OrthoDB" id="3257981at2759"/>
<dbReference type="Gene3D" id="3.20.20.80">
    <property type="entry name" value="Glycosidases"/>
    <property type="match status" value="1"/>
</dbReference>
<keyword evidence="2" id="KW-0378">Hydrolase</keyword>
<name>A0A9P7ZB86_9HELO</name>
<evidence type="ECO:0000313" key="2">
    <source>
        <dbReference type="EMBL" id="KAG9248492.1"/>
    </source>
</evidence>
<dbReference type="EMBL" id="MU253748">
    <property type="protein sequence ID" value="KAG9248492.1"/>
    <property type="molecule type" value="Genomic_DNA"/>
</dbReference>
<sequence length="590" mass="62854">MEVNTCYSTSRDRNKLCCESGITGVIENNTPIAGRCVSSARVESFIKASLTSAGSQASLSGSNTDSAVQTVVSTVIVVSVAASTQISNQTTFSTQLPSITLLTSMTPSASSTGSVSSIETSKLNSTSYTELAPTPTQFPSLTPSPTTLATNTTKTPIPATSTSTGTAGKPVFIHYMVNGIEDAHIEQDVKDIVALGIDAVALNLNTVTESWATKTVDCIFVHAEANGLKLFFSFDMTGFNNPDEFIIFLQSYVTKTAHYTYNGLPFVSTFNGGASEFAFGESTVNDGWKVKLQEEMFSAGHPIYFVPSFQDTPCTETFFSTEFPALDGIFNWNSWAADGSSKVTTTQDTIYLSSAQSSAKSYMMGISPLQFKHMDAADNWYIPGPGNMEDRFSQVLNLQPDFIELQTWNDGGEGHYMGNIWSEAYTTVPQIMASIAHYNHTAYNQVLPSFIKAYKAGVTSTSTMYPTNGKNAQGLFYNHALLKNADCSADRLGRPTGADLVEDVVAGMILIARGEIGYTATVSVGGNTLGSAQKLSPGFNAISIDGLTAGKVTMTVKDASGTTVISGTGSQDVLSSSSLCNYNFQVVALA</sequence>
<evidence type="ECO:0000256" key="1">
    <source>
        <dbReference type="SAM" id="MobiDB-lite"/>
    </source>
</evidence>
<dbReference type="CDD" id="cd11577">
    <property type="entry name" value="GH71"/>
    <property type="match status" value="1"/>
</dbReference>
<organism evidence="2 3">
    <name type="scientific">Calycina marina</name>
    <dbReference type="NCBI Taxonomy" id="1763456"/>
    <lineage>
        <taxon>Eukaryota</taxon>
        <taxon>Fungi</taxon>
        <taxon>Dikarya</taxon>
        <taxon>Ascomycota</taxon>
        <taxon>Pezizomycotina</taxon>
        <taxon>Leotiomycetes</taxon>
        <taxon>Helotiales</taxon>
        <taxon>Pezizellaceae</taxon>
        <taxon>Calycina</taxon>
    </lineage>
</organism>
<dbReference type="Proteomes" id="UP000887226">
    <property type="component" value="Unassembled WGS sequence"/>
</dbReference>
<feature type="compositionally biased region" description="Low complexity" evidence="1">
    <location>
        <begin position="133"/>
        <end position="158"/>
    </location>
</feature>